<evidence type="ECO:0000256" key="1">
    <source>
        <dbReference type="SAM" id="MobiDB-lite"/>
    </source>
</evidence>
<feature type="compositionally biased region" description="Polar residues" evidence="1">
    <location>
        <begin position="1"/>
        <end position="22"/>
    </location>
</feature>
<evidence type="ECO:0008006" key="4">
    <source>
        <dbReference type="Google" id="ProtNLM"/>
    </source>
</evidence>
<sequence>MGKSLPSSSKLQELTRIISSSEKLQRPQHCPSQVRVPPSPEARVDSERVKALFSISKMETTAAASSSEGQSHQPLSVVVADCVKRWFQDTLREAKAGDTSMQVLVGQMYYSGYGVAKDPRKGRVWISRASKGRSSAWRVSDKQPGYNASDSDSDDQKDEPK</sequence>
<reference evidence="2" key="1">
    <citation type="submission" date="2023-07" db="EMBL/GenBank/DDBJ databases">
        <title>draft genome sequence of fig (Ficus carica).</title>
        <authorList>
            <person name="Takahashi T."/>
            <person name="Nishimura K."/>
        </authorList>
    </citation>
    <scope>NUCLEOTIDE SEQUENCE</scope>
</reference>
<dbReference type="AlphaFoldDB" id="A0AA87ZVG8"/>
<comment type="caution">
    <text evidence="2">The sequence shown here is derived from an EMBL/GenBank/DDBJ whole genome shotgun (WGS) entry which is preliminary data.</text>
</comment>
<name>A0AA87ZVG8_FICCA</name>
<organism evidence="2 3">
    <name type="scientific">Ficus carica</name>
    <name type="common">Common fig</name>
    <dbReference type="NCBI Taxonomy" id="3494"/>
    <lineage>
        <taxon>Eukaryota</taxon>
        <taxon>Viridiplantae</taxon>
        <taxon>Streptophyta</taxon>
        <taxon>Embryophyta</taxon>
        <taxon>Tracheophyta</taxon>
        <taxon>Spermatophyta</taxon>
        <taxon>Magnoliopsida</taxon>
        <taxon>eudicotyledons</taxon>
        <taxon>Gunneridae</taxon>
        <taxon>Pentapetalae</taxon>
        <taxon>rosids</taxon>
        <taxon>fabids</taxon>
        <taxon>Rosales</taxon>
        <taxon>Moraceae</taxon>
        <taxon>Ficeae</taxon>
        <taxon>Ficus</taxon>
    </lineage>
</organism>
<accession>A0AA87ZVG8</accession>
<dbReference type="Gramene" id="FCD_00009988-RA">
    <property type="protein sequence ID" value="FCD_00009988-RA:cds"/>
    <property type="gene ID" value="FCD_00009988"/>
</dbReference>
<dbReference type="PANTHER" id="PTHR36792">
    <property type="entry name" value="EXPRESSED PROTEIN"/>
    <property type="match status" value="1"/>
</dbReference>
<evidence type="ECO:0000313" key="2">
    <source>
        <dbReference type="EMBL" id="GMN41207.1"/>
    </source>
</evidence>
<dbReference type="Gramene" id="FCD_00015152-RA">
    <property type="protein sequence ID" value="FCD_00015152-RA:cds"/>
    <property type="gene ID" value="FCD_00015152"/>
</dbReference>
<dbReference type="SMART" id="SM00671">
    <property type="entry name" value="SEL1"/>
    <property type="match status" value="1"/>
</dbReference>
<dbReference type="Proteomes" id="UP001187192">
    <property type="component" value="Unassembled WGS sequence"/>
</dbReference>
<feature type="compositionally biased region" description="Acidic residues" evidence="1">
    <location>
        <begin position="151"/>
        <end position="161"/>
    </location>
</feature>
<dbReference type="SUPFAM" id="SSF81901">
    <property type="entry name" value="HCP-like"/>
    <property type="match status" value="1"/>
</dbReference>
<dbReference type="EMBL" id="BTGU01000012">
    <property type="protein sequence ID" value="GMN41207.1"/>
    <property type="molecule type" value="Genomic_DNA"/>
</dbReference>
<dbReference type="InterPro" id="IPR006597">
    <property type="entry name" value="Sel1-like"/>
</dbReference>
<feature type="region of interest" description="Disordered" evidence="1">
    <location>
        <begin position="1"/>
        <end position="43"/>
    </location>
</feature>
<dbReference type="PANTHER" id="PTHR36792:SF15">
    <property type="entry name" value="SEL1 REPEAT-CONTAINING PROTEIN"/>
    <property type="match status" value="1"/>
</dbReference>
<gene>
    <name evidence="2" type="ORF">TIFTF001_010423</name>
</gene>
<dbReference type="Gene3D" id="1.25.40.10">
    <property type="entry name" value="Tetratricopeptide repeat domain"/>
    <property type="match status" value="1"/>
</dbReference>
<evidence type="ECO:0000313" key="3">
    <source>
        <dbReference type="Proteomes" id="UP001187192"/>
    </source>
</evidence>
<feature type="region of interest" description="Disordered" evidence="1">
    <location>
        <begin position="129"/>
        <end position="161"/>
    </location>
</feature>
<proteinExistence type="predicted"/>
<keyword evidence="3" id="KW-1185">Reference proteome</keyword>
<protein>
    <recommendedName>
        <fullName evidence="4">Sel1-like protein</fullName>
    </recommendedName>
</protein>
<dbReference type="InterPro" id="IPR011990">
    <property type="entry name" value="TPR-like_helical_dom_sf"/>
</dbReference>